<organism evidence="1 2">
    <name type="scientific">Microtus ochrogaster</name>
    <name type="common">Prairie vole</name>
    <dbReference type="NCBI Taxonomy" id="79684"/>
    <lineage>
        <taxon>Eukaryota</taxon>
        <taxon>Metazoa</taxon>
        <taxon>Chordata</taxon>
        <taxon>Craniata</taxon>
        <taxon>Vertebrata</taxon>
        <taxon>Euteleostomi</taxon>
        <taxon>Mammalia</taxon>
        <taxon>Eutheria</taxon>
        <taxon>Euarchontoglires</taxon>
        <taxon>Glires</taxon>
        <taxon>Rodentia</taxon>
        <taxon>Myomorpha</taxon>
        <taxon>Muroidea</taxon>
        <taxon>Cricetidae</taxon>
        <taxon>Arvicolinae</taxon>
        <taxon>Microtus</taxon>
    </lineage>
</organism>
<sequence length="150" mass="15899">MSMAVESTGNAKAEAESRAEAARIEGEGSVLQAKLKAEALAIETEAELERVKKVRELELVYARAQLELEVSKAQQLADVEAKKFKEMTAALGPSTIKDLAVAGPEMQVKLLQSLGLKSTLITDGSSPINLFNTAFGMLGLGSDGQPPAQK</sequence>
<accession>A0A8J6L4J3</accession>
<dbReference type="Gene3D" id="6.20.380.10">
    <property type="match status" value="1"/>
</dbReference>
<dbReference type="GO" id="GO:0005737">
    <property type="term" value="C:cytoplasm"/>
    <property type="evidence" value="ECO:0007669"/>
    <property type="project" value="TreeGrafter"/>
</dbReference>
<protein>
    <submittedName>
        <fullName evidence="1">Major vault protein</fullName>
    </submittedName>
</protein>
<gene>
    <name evidence="1" type="ORF">LTLLF_109805</name>
</gene>
<dbReference type="PANTHER" id="PTHR14165">
    <property type="entry name" value="MAJOR VAULT PROTEIN"/>
    <property type="match status" value="1"/>
</dbReference>
<dbReference type="AlphaFoldDB" id="A0A8J6L4J3"/>
<dbReference type="PANTHER" id="PTHR14165:SF3">
    <property type="entry name" value="MAJOR VAULT PROTEIN"/>
    <property type="match status" value="1"/>
</dbReference>
<proteinExistence type="predicted"/>
<dbReference type="InterPro" id="IPR039059">
    <property type="entry name" value="MVP"/>
</dbReference>
<name>A0A8J6L4J3_MICOH</name>
<reference evidence="1" key="1">
    <citation type="submission" date="2020-03" db="EMBL/GenBank/DDBJ databases">
        <title>Studies in the Genomics of Life Span.</title>
        <authorList>
            <person name="Glass D."/>
        </authorList>
    </citation>
    <scope>NUCLEOTIDE SEQUENCE</scope>
    <source>
        <strain evidence="1">LTLLF</strain>
        <tissue evidence="1">Muscle</tissue>
    </source>
</reference>
<dbReference type="GO" id="GO:0005634">
    <property type="term" value="C:nucleus"/>
    <property type="evidence" value="ECO:0007669"/>
    <property type="project" value="TreeGrafter"/>
</dbReference>
<comment type="caution">
    <text evidence="1">The sequence shown here is derived from an EMBL/GenBank/DDBJ whole genome shotgun (WGS) entry which is preliminary data.</text>
</comment>
<evidence type="ECO:0000313" key="2">
    <source>
        <dbReference type="Proteomes" id="UP000710432"/>
    </source>
</evidence>
<dbReference type="Proteomes" id="UP000710432">
    <property type="component" value="Unassembled WGS sequence"/>
</dbReference>
<dbReference type="Gene3D" id="6.10.250.720">
    <property type="match status" value="1"/>
</dbReference>
<dbReference type="EMBL" id="JAATJU010002408">
    <property type="protein sequence ID" value="KAH0519893.1"/>
    <property type="molecule type" value="Genomic_DNA"/>
</dbReference>
<evidence type="ECO:0000313" key="1">
    <source>
        <dbReference type="EMBL" id="KAH0519893.1"/>
    </source>
</evidence>